<feature type="compositionally biased region" description="Low complexity" evidence="1">
    <location>
        <begin position="19"/>
        <end position="45"/>
    </location>
</feature>
<feature type="compositionally biased region" description="Polar residues" evidence="1">
    <location>
        <begin position="87"/>
        <end position="96"/>
    </location>
</feature>
<gene>
    <name evidence="2" type="ORF">RhiirA4_481611</name>
</gene>
<evidence type="ECO:0000256" key="1">
    <source>
        <dbReference type="SAM" id="MobiDB-lite"/>
    </source>
</evidence>
<organism evidence="2 3">
    <name type="scientific">Rhizophagus irregularis</name>
    <dbReference type="NCBI Taxonomy" id="588596"/>
    <lineage>
        <taxon>Eukaryota</taxon>
        <taxon>Fungi</taxon>
        <taxon>Fungi incertae sedis</taxon>
        <taxon>Mucoromycota</taxon>
        <taxon>Glomeromycotina</taxon>
        <taxon>Glomeromycetes</taxon>
        <taxon>Glomerales</taxon>
        <taxon>Glomeraceae</taxon>
        <taxon>Rhizophagus</taxon>
    </lineage>
</organism>
<dbReference type="AlphaFoldDB" id="A0A2I1HJR3"/>
<feature type="compositionally biased region" description="Polar residues" evidence="1">
    <location>
        <begin position="51"/>
        <end position="64"/>
    </location>
</feature>
<dbReference type="VEuPathDB" id="FungiDB:RhiirA1_534614"/>
<dbReference type="VEuPathDB" id="FungiDB:FUN_007975"/>
<evidence type="ECO:0000313" key="3">
    <source>
        <dbReference type="Proteomes" id="UP000234323"/>
    </source>
</evidence>
<accession>A0A2I1HJR3</accession>
<evidence type="ECO:0000313" key="2">
    <source>
        <dbReference type="EMBL" id="PKY59123.1"/>
    </source>
</evidence>
<sequence length="429" mass="48324">MGKYHDEINNWIIKINTFSSTPTTTSDPPQGPPTTTSSDPSQGSPIALLQDPSQEPSTMTSSDPLQEPSIAASSDPLQGPPIAISRLPSSYQKSTSQEPPRPPPLYQKPLLQGPYRPPLQGPSQLPSSYQKLPSQEPLIVTSLTTTSSLSASSSIKLRKRKGEHSEGAAFKKSHTEGDIFFENEADNLNLEEFLGQSHDNSLNPAQMLLLNKGKKLREILIESSDNAHELIISKDSNIKIMDTLTELLAEPIEIIDEKSAAKRIQQWKNQEKQWSEFLIAAESYNLYHLMSFVQVYEDLLRIGEILKKDSKNNIKNVKSWVIKFVCDNLKISPKMEQRQRLGCDRLRSLFNEGITCDQLSRAGLKKCDFFTSQSYYEIFISQIPSIETRRSISSSSTESRLSEMTSAEAWENFNDLKDKYKDDEYIVID</sequence>
<keyword evidence="3" id="KW-1185">Reference proteome</keyword>
<proteinExistence type="predicted"/>
<dbReference type="VEuPathDB" id="FungiDB:FUN_003017"/>
<dbReference type="EMBL" id="LLXI01003374">
    <property type="protein sequence ID" value="PKY59123.1"/>
    <property type="molecule type" value="Genomic_DNA"/>
</dbReference>
<reference evidence="2 3" key="1">
    <citation type="submission" date="2015-10" db="EMBL/GenBank/DDBJ databases">
        <title>Genome analyses suggest a sexual origin of heterokaryosis in a supposedly ancient asexual fungus.</title>
        <authorList>
            <person name="Ropars J."/>
            <person name="Sedzielewska K."/>
            <person name="Noel J."/>
            <person name="Charron P."/>
            <person name="Farinelli L."/>
            <person name="Marton T."/>
            <person name="Kruger M."/>
            <person name="Pelin A."/>
            <person name="Brachmann A."/>
            <person name="Corradi N."/>
        </authorList>
    </citation>
    <scope>NUCLEOTIDE SEQUENCE [LARGE SCALE GENOMIC DNA]</scope>
    <source>
        <strain evidence="2 3">A4</strain>
    </source>
</reference>
<protein>
    <submittedName>
        <fullName evidence="2">Uncharacterized protein</fullName>
    </submittedName>
</protein>
<feature type="region of interest" description="Disordered" evidence="1">
    <location>
        <begin position="17"/>
        <end position="130"/>
    </location>
</feature>
<dbReference type="VEuPathDB" id="FungiDB:RhiirFUN_016713"/>
<name>A0A2I1HJR3_9GLOM</name>
<dbReference type="Proteomes" id="UP000234323">
    <property type="component" value="Unassembled WGS sequence"/>
</dbReference>
<comment type="caution">
    <text evidence="2">The sequence shown here is derived from an EMBL/GenBank/DDBJ whole genome shotgun (WGS) entry which is preliminary data.</text>
</comment>